<evidence type="ECO:0000256" key="1">
    <source>
        <dbReference type="SAM" id="Coils"/>
    </source>
</evidence>
<keyword evidence="1" id="KW-0175">Coiled coil</keyword>
<dbReference type="EMBL" id="MW978788">
    <property type="protein sequence ID" value="QWP89347.1"/>
    <property type="molecule type" value="Genomic_DNA"/>
</dbReference>
<dbReference type="InterPro" id="IPR014739">
    <property type="entry name" value="Channel_colicin_N_sf"/>
</dbReference>
<geneLocation type="plasmid" evidence="3">
    <name>pCTX-M-1.A</name>
</geneLocation>
<dbReference type="GO" id="GO:0140911">
    <property type="term" value="F:pore-forming activity"/>
    <property type="evidence" value="ECO:0007669"/>
    <property type="project" value="InterPro"/>
</dbReference>
<feature type="coiled-coil region" evidence="1">
    <location>
        <begin position="73"/>
        <end position="128"/>
    </location>
</feature>
<keyword evidence="3" id="KW-0614">Plasmid</keyword>
<gene>
    <name evidence="3" type="primary">cia_3</name>
    <name evidence="3" type="ORF">IHCLGBEB_00150</name>
</gene>
<organism evidence="3">
    <name type="scientific">Escherichia coli</name>
    <dbReference type="NCBI Taxonomy" id="562"/>
    <lineage>
        <taxon>Bacteria</taxon>
        <taxon>Pseudomonadati</taxon>
        <taxon>Pseudomonadota</taxon>
        <taxon>Gammaproteobacteria</taxon>
        <taxon>Enterobacterales</taxon>
        <taxon>Enterobacteriaceae</taxon>
        <taxon>Escherichia</taxon>
    </lineage>
</organism>
<sequence>MSGDPRFAGTIKITTSAVIDNRANLNYLLTHSGLDYKRNILNDRNPVVTEDVEGDKKIYNAEVAEWDKLRQRLLDARNKITSAESAINSARNNVSARTNEQKHANDALNALLKEKENIRSQLAGHQSENS</sequence>
<dbReference type="Pfam" id="PF11504">
    <property type="entry name" value="Colicin_Ia"/>
    <property type="match status" value="1"/>
</dbReference>
<reference evidence="3" key="1">
    <citation type="journal article" date="2021" name="Antibiotics">
        <title>Does an Antibiotic Stewardship Applied in a Pig Farm Lead to Low ESBL Prevalence?</title>
        <authorList>
            <person name="Fournier C."/>
            <person name="Nordmann P."/>
            <person name="Pittet O."/>
            <person name="Poirel L."/>
        </authorList>
    </citation>
    <scope>NUCLEOTIDE SEQUENCE</scope>
    <source>
        <plasmid evidence="3">pCTX-M-1.A</plasmid>
    </source>
</reference>
<dbReference type="GO" id="GO:0031640">
    <property type="term" value="P:killing of cells of another organism"/>
    <property type="evidence" value="ECO:0007669"/>
    <property type="project" value="InterPro"/>
</dbReference>
<evidence type="ECO:0000259" key="2">
    <source>
        <dbReference type="Pfam" id="PF11504"/>
    </source>
</evidence>
<dbReference type="Gene3D" id="3.30.305.10">
    <property type="entry name" value="Colicin Ia, domain 2"/>
    <property type="match status" value="1"/>
</dbReference>
<dbReference type="InterPro" id="IPR014740">
    <property type="entry name" value="Channel_colicin_cen"/>
</dbReference>
<accession>A0A8F1IFE8</accession>
<proteinExistence type="predicted"/>
<protein>
    <submittedName>
        <fullName evidence="3">Colicin-Ia</fullName>
    </submittedName>
</protein>
<evidence type="ECO:0000313" key="3">
    <source>
        <dbReference type="EMBL" id="QWP89347.1"/>
    </source>
</evidence>
<name>A0A8F1IFE8_ECOLX</name>
<dbReference type="InterPro" id="IPR038452">
    <property type="entry name" value="Channel_colicin_cen_sf"/>
</dbReference>
<dbReference type="GO" id="GO:0050829">
    <property type="term" value="P:defense response to Gram-negative bacterium"/>
    <property type="evidence" value="ECO:0007669"/>
    <property type="project" value="InterPro"/>
</dbReference>
<dbReference type="SUPFAM" id="SSF58096">
    <property type="entry name" value="Colicin Ia, N-terminal domain"/>
    <property type="match status" value="1"/>
</dbReference>
<feature type="domain" description="Channel forming colicin central receptor recognition" evidence="2">
    <location>
        <begin position="2"/>
        <end position="46"/>
    </location>
</feature>
<dbReference type="AlphaFoldDB" id="A0A8F1IFE8"/>
<dbReference type="GO" id="GO:0016020">
    <property type="term" value="C:membrane"/>
    <property type="evidence" value="ECO:0007669"/>
    <property type="project" value="InterPro"/>
</dbReference>